<dbReference type="PROSITE" id="PS51257">
    <property type="entry name" value="PROKAR_LIPOPROTEIN"/>
    <property type="match status" value="1"/>
</dbReference>
<evidence type="ECO:0000313" key="1">
    <source>
        <dbReference type="EMBL" id="KAB8183129.1"/>
    </source>
</evidence>
<organism evidence="1 2">
    <name type="scientific">Microbispora catharanthi</name>
    <dbReference type="NCBI Taxonomy" id="1712871"/>
    <lineage>
        <taxon>Bacteria</taxon>
        <taxon>Bacillati</taxon>
        <taxon>Actinomycetota</taxon>
        <taxon>Actinomycetes</taxon>
        <taxon>Streptosporangiales</taxon>
        <taxon>Streptosporangiaceae</taxon>
        <taxon>Microbispora</taxon>
    </lineage>
</organism>
<sequence length="173" mass="17569">MRHTAVGLCGLVLVAGCAGTGNPGTGNPGTGTGAGTTLPSVSASVPASVSASVPARGSCERTTGSTANALPEVRGSGRGAEVWGLMFAPVPLAAGREVKIVWRMTGEGPLRVTAALPDGTAARLTWGPEAHGGSTWHRPGQEWGTGFVFPKPGCWEITLTRDRGSGTVWLPVR</sequence>
<dbReference type="RefSeq" id="WP_139576339.1">
    <property type="nucleotide sequence ID" value="NZ_VDMA02000011.1"/>
</dbReference>
<accession>A0A5N6BRP4</accession>
<keyword evidence="2" id="KW-1185">Reference proteome</keyword>
<dbReference type="AlphaFoldDB" id="A0A5N6BRP4"/>
<evidence type="ECO:0000313" key="2">
    <source>
        <dbReference type="Proteomes" id="UP000313066"/>
    </source>
</evidence>
<protein>
    <submittedName>
        <fullName evidence="1">Uncharacterized protein</fullName>
    </submittedName>
</protein>
<comment type="caution">
    <text evidence="1">The sequence shown here is derived from an EMBL/GenBank/DDBJ whole genome shotgun (WGS) entry which is preliminary data.</text>
</comment>
<dbReference type="EMBL" id="VDMA02000011">
    <property type="protein sequence ID" value="KAB8183129.1"/>
    <property type="molecule type" value="Genomic_DNA"/>
</dbReference>
<dbReference type="Proteomes" id="UP000313066">
    <property type="component" value="Unassembled WGS sequence"/>
</dbReference>
<reference evidence="1 2" key="1">
    <citation type="submission" date="2019-10" db="EMBL/GenBank/DDBJ databases">
        <title>Nonomuraea sp. nov., isolated from Phyllanthus amarus.</title>
        <authorList>
            <person name="Klykleung N."/>
            <person name="Tanasupawat S."/>
        </authorList>
    </citation>
    <scope>NUCLEOTIDE SEQUENCE [LARGE SCALE GENOMIC DNA]</scope>
    <source>
        <strain evidence="1 2">CR1-09</strain>
    </source>
</reference>
<proteinExistence type="predicted"/>
<gene>
    <name evidence="1" type="ORF">FH610_021625</name>
</gene>
<name>A0A5N6BRP4_9ACTN</name>